<comment type="caution">
    <text evidence="1">The sequence shown here is derived from an EMBL/GenBank/DDBJ whole genome shotgun (WGS) entry which is preliminary data.</text>
</comment>
<name>A0ABT6PFQ7_9STRE</name>
<gene>
    <name evidence="1" type="ORF">QEZ38_09055</name>
</gene>
<protein>
    <recommendedName>
        <fullName evidence="3">DUF3013 family protein</fullName>
    </recommendedName>
</protein>
<dbReference type="Proteomes" id="UP001160991">
    <property type="component" value="Unassembled WGS sequence"/>
</dbReference>
<evidence type="ECO:0008006" key="3">
    <source>
        <dbReference type="Google" id="ProtNLM"/>
    </source>
</evidence>
<keyword evidence="2" id="KW-1185">Reference proteome</keyword>
<dbReference type="EMBL" id="JARZZP010000018">
    <property type="protein sequence ID" value="MDI1474836.1"/>
    <property type="molecule type" value="Genomic_DNA"/>
</dbReference>
<reference evidence="1" key="1">
    <citation type="submission" date="2023-04" db="EMBL/GenBank/DDBJ databases">
        <title>A new Streptococcus species isolated from the patient with bacteremia.</title>
        <authorList>
            <person name="Chen Y.-S."/>
            <person name="Lee C.-Y."/>
            <person name="Chan C.-K."/>
        </authorList>
    </citation>
    <scope>NUCLEOTIDE SEQUENCE</scope>
    <source>
        <strain evidence="1">ST22-14</strain>
    </source>
</reference>
<proteinExistence type="predicted"/>
<evidence type="ECO:0000313" key="1">
    <source>
        <dbReference type="EMBL" id="MDI1474836.1"/>
    </source>
</evidence>
<sequence>MILQFIKSIPKVDHLIQVITQNQQRWEMRVVLLPIYYKNDNKIETCQIFIRDSEELCILDVDRDSGFKRYEADSFFEALMNYRLDLEKEGGILQCNGADRCVFPSPMQMNFGGEKAYFLEMGKQASLDNVYEIFDQDKPNLNCVSVAEQKQFYDDWFTSLVGGSH</sequence>
<accession>A0ABT6PFQ7</accession>
<evidence type="ECO:0000313" key="2">
    <source>
        <dbReference type="Proteomes" id="UP001160991"/>
    </source>
</evidence>
<organism evidence="1 2">
    <name type="scientific">Streptococcus taonis</name>
    <dbReference type="NCBI Taxonomy" id="3041623"/>
    <lineage>
        <taxon>Bacteria</taxon>
        <taxon>Bacillati</taxon>
        <taxon>Bacillota</taxon>
        <taxon>Bacilli</taxon>
        <taxon>Lactobacillales</taxon>
        <taxon>Streptococcaceae</taxon>
        <taxon>Streptococcus</taxon>
    </lineage>
</organism>